<keyword evidence="3" id="KW-1185">Reference proteome</keyword>
<feature type="compositionally biased region" description="Low complexity" evidence="1">
    <location>
        <begin position="691"/>
        <end position="719"/>
    </location>
</feature>
<feature type="region of interest" description="Disordered" evidence="1">
    <location>
        <begin position="326"/>
        <end position="409"/>
    </location>
</feature>
<protein>
    <submittedName>
        <fullName evidence="2">Fibronectin type III domain-containing protein</fullName>
    </submittedName>
</protein>
<dbReference type="EMBL" id="JABELX010000017">
    <property type="protein sequence ID" value="NNH74994.1"/>
    <property type="molecule type" value="Genomic_DNA"/>
</dbReference>
<name>A0A849C8J9_9NOCA</name>
<proteinExistence type="predicted"/>
<feature type="compositionally biased region" description="Low complexity" evidence="1">
    <location>
        <begin position="361"/>
        <end position="396"/>
    </location>
</feature>
<gene>
    <name evidence="2" type="ORF">HLB23_34960</name>
</gene>
<evidence type="ECO:0000313" key="3">
    <source>
        <dbReference type="Proteomes" id="UP000586827"/>
    </source>
</evidence>
<dbReference type="Proteomes" id="UP000586827">
    <property type="component" value="Unassembled WGS sequence"/>
</dbReference>
<dbReference type="AlphaFoldDB" id="A0A849C8J9"/>
<feature type="compositionally biased region" description="Low complexity" evidence="1">
    <location>
        <begin position="747"/>
        <end position="756"/>
    </location>
</feature>
<dbReference type="GO" id="GO:0005975">
    <property type="term" value="P:carbohydrate metabolic process"/>
    <property type="evidence" value="ECO:0007669"/>
    <property type="project" value="UniProtKB-ARBA"/>
</dbReference>
<feature type="region of interest" description="Disordered" evidence="1">
    <location>
        <begin position="607"/>
        <end position="626"/>
    </location>
</feature>
<accession>A0A849C8J9</accession>
<reference evidence="2 3" key="1">
    <citation type="submission" date="2020-05" db="EMBL/GenBank/DDBJ databases">
        <title>MicrobeNet Type strains.</title>
        <authorList>
            <person name="Nicholson A.C."/>
        </authorList>
    </citation>
    <scope>NUCLEOTIDE SEQUENCE [LARGE SCALE GENOMIC DNA]</scope>
    <source>
        <strain evidence="2 3">JCM 3224</strain>
    </source>
</reference>
<sequence length="893" mass="93438">MRAFDPNEYRKRVLAAVEKRGGIEQSDAFELYDIPLDEASTVTDVEVSARIDEVWGFWQKQRDHPKYRVLVGLLVDGHGRLSMPLRTASSRRVEAHRVAQLRARREGERYEMIDTAIERLVNRHGGIPAGKIPGLEDIGKMSGLDAAEIAARVRRHRILDESVPAAPESEGLSAQRRGQIRQLLAEYERLLPGDAVPTLLALLGLDYAGAMQTGEIRLRAEALRARTRELPPGRIRVVLDELLVHVRDLLEPGGQGVEDYLKAIASDVTELLRPQVRAAVLVEDQLVEADYEFLVGEAIAAGLDHGTAQQVVYGLAVELGSTVEGVTQPPTGSAHTASNAGATHSASRHATGGGYSSPARGGSSHRGTGSSHSGTSHAGSSQSHSGATHAGSSHSSPARGHQTSSARAWEEPLKAARAALRAGRPLEASRHVEQARQYAGTDGLTSVRPVADEVGRILAEAAVRWRSATVGCAGKRYIEALDHLQYLERSASDVPNPQGGQGLAQLLAQVRAAIAEADRMLAAAPTEPVDARMRAMRAVLDLCADHTGAQAALAAVPLDPPATISATRKPDGTVTITWSPSQTAHVEYRVTRLQPDGSWRVVGRTRTTELEDGGAPPGPPPVYGVVATMSGRASEMSRTDAAPRTGEAGRGDQAARTHAAGPTGIGGPADTTGSGGGAGRIDMTRPLRGRAATSASATPTPAIPTSTAQAGSTGAAGYADVSGHSNAADRTGGVGRIDMTRPPRGHAAASASAPSPTSTPAPPLPATAAAPTSPTPHAPTTPTGSTDNPTPSGMPTVENLTAQGGLLIFDWPPGITEVMVVARSDSPPVAPDDPDARAWKVTNTRYQIDGGVRIPADISTPCHIAIASCRRAPSGTLTVAVGFAPTARIRWNG</sequence>
<feature type="compositionally biased region" description="Gly residues" evidence="1">
    <location>
        <begin position="663"/>
        <end position="679"/>
    </location>
</feature>
<dbReference type="Gene3D" id="2.60.40.10">
    <property type="entry name" value="Immunoglobulins"/>
    <property type="match status" value="1"/>
</dbReference>
<organism evidence="2 3">
    <name type="scientific">Nocardia uniformis</name>
    <dbReference type="NCBI Taxonomy" id="53432"/>
    <lineage>
        <taxon>Bacteria</taxon>
        <taxon>Bacillati</taxon>
        <taxon>Actinomycetota</taxon>
        <taxon>Actinomycetes</taxon>
        <taxon>Mycobacteriales</taxon>
        <taxon>Nocardiaceae</taxon>
        <taxon>Nocardia</taxon>
    </lineage>
</organism>
<dbReference type="InterPro" id="IPR013783">
    <property type="entry name" value="Ig-like_fold"/>
</dbReference>
<feature type="compositionally biased region" description="Polar residues" evidence="1">
    <location>
        <begin position="326"/>
        <end position="345"/>
    </location>
</feature>
<dbReference type="SUPFAM" id="SSF49265">
    <property type="entry name" value="Fibronectin type III"/>
    <property type="match status" value="1"/>
</dbReference>
<feature type="region of interest" description="Disordered" evidence="1">
    <location>
        <begin position="631"/>
        <end position="798"/>
    </location>
</feature>
<dbReference type="InterPro" id="IPR036116">
    <property type="entry name" value="FN3_sf"/>
</dbReference>
<evidence type="ECO:0000313" key="2">
    <source>
        <dbReference type="EMBL" id="NNH74994.1"/>
    </source>
</evidence>
<feature type="compositionally biased region" description="Polar residues" evidence="1">
    <location>
        <begin position="787"/>
        <end position="798"/>
    </location>
</feature>
<evidence type="ECO:0000256" key="1">
    <source>
        <dbReference type="SAM" id="MobiDB-lite"/>
    </source>
</evidence>
<dbReference type="RefSeq" id="WP_067529417.1">
    <property type="nucleotide sequence ID" value="NZ_JABELX010000017.1"/>
</dbReference>
<comment type="caution">
    <text evidence="2">The sequence shown here is derived from an EMBL/GenBank/DDBJ whole genome shotgun (WGS) entry which is preliminary data.</text>
</comment>